<dbReference type="Gene3D" id="3.30.70.270">
    <property type="match status" value="2"/>
</dbReference>
<dbReference type="SUPFAM" id="SSF56672">
    <property type="entry name" value="DNA/RNA polymerases"/>
    <property type="match status" value="1"/>
</dbReference>
<reference evidence="3" key="1">
    <citation type="submission" date="2020-04" db="EMBL/GenBank/DDBJ databases">
        <authorList>
            <person name="Alioto T."/>
            <person name="Alioto T."/>
            <person name="Gomez Garrido J."/>
        </authorList>
    </citation>
    <scope>NUCLEOTIDE SEQUENCE</scope>
    <source>
        <strain evidence="3">A484AB</strain>
    </source>
</reference>
<gene>
    <name evidence="3" type="ORF">PACLA_8A070112</name>
</gene>
<dbReference type="InterPro" id="IPR001969">
    <property type="entry name" value="Aspartic_peptidase_AS"/>
</dbReference>
<dbReference type="EMBL" id="CACRXK020024095">
    <property type="protein sequence ID" value="CAB4038343.1"/>
    <property type="molecule type" value="Genomic_DNA"/>
</dbReference>
<evidence type="ECO:0000256" key="1">
    <source>
        <dbReference type="SAM" id="MobiDB-lite"/>
    </source>
</evidence>
<dbReference type="Gene3D" id="3.10.10.10">
    <property type="entry name" value="HIV Type 1 Reverse Transcriptase, subunit A, domain 1"/>
    <property type="match status" value="1"/>
</dbReference>
<dbReference type="CDD" id="cd01647">
    <property type="entry name" value="RT_LTR"/>
    <property type="match status" value="1"/>
</dbReference>
<evidence type="ECO:0000313" key="4">
    <source>
        <dbReference type="Proteomes" id="UP001152795"/>
    </source>
</evidence>
<dbReference type="InterPro" id="IPR043128">
    <property type="entry name" value="Rev_trsase/Diguanyl_cyclase"/>
</dbReference>
<organism evidence="3 4">
    <name type="scientific">Paramuricea clavata</name>
    <name type="common">Red gorgonian</name>
    <name type="synonym">Violescent sea-whip</name>
    <dbReference type="NCBI Taxonomy" id="317549"/>
    <lineage>
        <taxon>Eukaryota</taxon>
        <taxon>Metazoa</taxon>
        <taxon>Cnidaria</taxon>
        <taxon>Anthozoa</taxon>
        <taxon>Octocorallia</taxon>
        <taxon>Malacalcyonacea</taxon>
        <taxon>Plexauridae</taxon>
        <taxon>Paramuricea</taxon>
    </lineage>
</organism>
<dbReference type="InterPro" id="IPR043502">
    <property type="entry name" value="DNA/RNA_pol_sf"/>
</dbReference>
<feature type="domain" description="Reverse transcriptase" evidence="2">
    <location>
        <begin position="405"/>
        <end position="525"/>
    </location>
</feature>
<dbReference type="PANTHER" id="PTHR37984">
    <property type="entry name" value="PROTEIN CBG26694"/>
    <property type="match status" value="1"/>
</dbReference>
<dbReference type="Pfam" id="PF00078">
    <property type="entry name" value="RVT_1"/>
    <property type="match status" value="1"/>
</dbReference>
<feature type="region of interest" description="Disordered" evidence="1">
    <location>
        <begin position="121"/>
        <end position="173"/>
    </location>
</feature>
<dbReference type="InterPro" id="IPR000477">
    <property type="entry name" value="RT_dom"/>
</dbReference>
<dbReference type="InterPro" id="IPR050951">
    <property type="entry name" value="Retrovirus_Pol_polyprotein"/>
</dbReference>
<proteinExistence type="predicted"/>
<dbReference type="OrthoDB" id="2155711at2759"/>
<dbReference type="Proteomes" id="UP001152795">
    <property type="component" value="Unassembled WGS sequence"/>
</dbReference>
<keyword evidence="4" id="KW-1185">Reference proteome</keyword>
<dbReference type="AlphaFoldDB" id="A0A6S7LKG2"/>
<protein>
    <submittedName>
        <fullName evidence="3">PREDICTED: uncharacterized protein K02A2.6-like</fullName>
    </submittedName>
</protein>
<comment type="caution">
    <text evidence="3">The sequence shown here is derived from an EMBL/GenBank/DDBJ whole genome shotgun (WGS) entry which is preliminary data.</text>
</comment>
<feature type="compositionally biased region" description="Polar residues" evidence="1">
    <location>
        <begin position="121"/>
        <end position="133"/>
    </location>
</feature>
<dbReference type="Gene3D" id="4.10.60.10">
    <property type="entry name" value="Zinc finger, CCHC-type"/>
    <property type="match status" value="1"/>
</dbReference>
<dbReference type="PANTHER" id="PTHR37984:SF11">
    <property type="entry name" value="INTEGRASE CATALYTIC DOMAIN-CONTAINING PROTEIN"/>
    <property type="match status" value="1"/>
</dbReference>
<name>A0A6S7LKG2_PARCT</name>
<accession>A0A6S7LKG2</accession>
<dbReference type="GO" id="GO:0006508">
    <property type="term" value="P:proteolysis"/>
    <property type="evidence" value="ECO:0007669"/>
    <property type="project" value="InterPro"/>
</dbReference>
<dbReference type="PROSITE" id="PS00141">
    <property type="entry name" value="ASP_PROTEASE"/>
    <property type="match status" value="1"/>
</dbReference>
<dbReference type="GO" id="GO:0004190">
    <property type="term" value="F:aspartic-type endopeptidase activity"/>
    <property type="evidence" value="ECO:0007669"/>
    <property type="project" value="InterPro"/>
</dbReference>
<sequence>MATALDLSGLGNFDPYSDPTTLSLRWKERLRRYERFLVAMDIKDDTRKRALLLYAAGNEVEKFFATLSEVGEEKDYKKAVEKLNEMFIIASEKKSHSRSLEVTDKAVKTLEDCGHLAPSSSAVNAIHNQQDKSSQYHERTNRQPHQSATQYPTRNRYSYPLKNAGRENSREQQQNGKKLCYNCGENYYAGHPSVCKAKRKSVFSCGKQNHFATMCRSRQRNNIPEKGENIQAINCTEKQSNSSDEDSYVFVVTPPVENEVSPNSRAVKTIPVIIERAHVKMIVDTGATTNILDSKAFNEIKKKNPSLHLQPSTHKIYGYMQSQPLPVLGKFEGLIESKHRMAVTTFHVVNGDDNAKPIVQKPRKIPFHLRKQTENKLKELEESDIIEFVPSGTPTTFVSNLVVAPKSNNPAKVRVCIDMRHMNPMIERERHVIPNIEELFEDMAGATMFSKVDLTARFHHLLLDEESRSLTTFHTHKGLMRYKRLCFGVNSAPEKFQYAIQQTLQGLEGVRNIADDIIVWESPKKSENNLILNVSKCKFNVDSIWFYGYTLSKDGISADKTKIAALVNMKEPEDVSQLRSFLGLATYCERFINNLATITAPLRELTNKGVV</sequence>
<evidence type="ECO:0000259" key="2">
    <source>
        <dbReference type="Pfam" id="PF00078"/>
    </source>
</evidence>
<evidence type="ECO:0000313" key="3">
    <source>
        <dbReference type="EMBL" id="CAB4038343.1"/>
    </source>
</evidence>
<feature type="compositionally biased region" description="Polar residues" evidence="1">
    <location>
        <begin position="143"/>
        <end position="156"/>
    </location>
</feature>